<protein>
    <recommendedName>
        <fullName evidence="2">CpXC domain-containing protein</fullName>
    </recommendedName>
</protein>
<accession>A0A0F9J515</accession>
<proteinExistence type="predicted"/>
<evidence type="ECO:0008006" key="2">
    <source>
        <dbReference type="Google" id="ProtNLM"/>
    </source>
</evidence>
<name>A0A0F9J515_9ZZZZ</name>
<sequence>MLLTATSANLFPSPAVIHFKRERSTCSTCHESLKVRKTRLGKRASTLAIGDFIGHETVYFCPRCGRVFYSIELRSLIPENCNFGYDIIVFVGKSLFLQSRNYQEIRLELQRRNVRISESEIAFLGKKFVLYLGLLHRSVRYKLEKYMHMNGGYILHMDGTCDGGSPHLISVLDGITKIVLDNRKLSSENAEELIPFLEDIKKSYGVP</sequence>
<feature type="non-terminal residue" evidence="1">
    <location>
        <position position="207"/>
    </location>
</feature>
<evidence type="ECO:0000313" key="1">
    <source>
        <dbReference type="EMBL" id="KKL94252.1"/>
    </source>
</evidence>
<organism evidence="1">
    <name type="scientific">marine sediment metagenome</name>
    <dbReference type="NCBI Taxonomy" id="412755"/>
    <lineage>
        <taxon>unclassified sequences</taxon>
        <taxon>metagenomes</taxon>
        <taxon>ecological metagenomes</taxon>
    </lineage>
</organism>
<comment type="caution">
    <text evidence="1">The sequence shown here is derived from an EMBL/GenBank/DDBJ whole genome shotgun (WGS) entry which is preliminary data.</text>
</comment>
<gene>
    <name evidence="1" type="ORF">LCGC14_1866490</name>
</gene>
<dbReference type="EMBL" id="LAZR01018973">
    <property type="protein sequence ID" value="KKL94252.1"/>
    <property type="molecule type" value="Genomic_DNA"/>
</dbReference>
<dbReference type="AlphaFoldDB" id="A0A0F9J515"/>
<reference evidence="1" key="1">
    <citation type="journal article" date="2015" name="Nature">
        <title>Complex archaea that bridge the gap between prokaryotes and eukaryotes.</title>
        <authorList>
            <person name="Spang A."/>
            <person name="Saw J.H."/>
            <person name="Jorgensen S.L."/>
            <person name="Zaremba-Niedzwiedzka K."/>
            <person name="Martijn J."/>
            <person name="Lind A.E."/>
            <person name="van Eijk R."/>
            <person name="Schleper C."/>
            <person name="Guy L."/>
            <person name="Ettema T.J."/>
        </authorList>
    </citation>
    <scope>NUCLEOTIDE SEQUENCE</scope>
</reference>